<comment type="caution">
    <text evidence="1">The sequence shown here is derived from an EMBL/GenBank/DDBJ whole genome shotgun (WGS) entry which is preliminary data.</text>
</comment>
<dbReference type="Proteomes" id="UP000233606">
    <property type="component" value="Unassembled WGS sequence"/>
</dbReference>
<accession>A0ACC9MUV7</accession>
<gene>
    <name evidence="1" type="ORF">CW682_00070</name>
</gene>
<reference evidence="1" key="1">
    <citation type="submission" date="2017-12" db="EMBL/GenBank/DDBJ databases">
        <title>Genomics of Macrococcus caseolyticus.</title>
        <authorList>
            <person name="MacFadyen A.C."/>
            <person name="Paterson G.K."/>
        </authorList>
    </citation>
    <scope>NUCLEOTIDE SEQUENCE</scope>
    <source>
        <strain evidence="1">5459_5_49</strain>
    </source>
</reference>
<sequence>MLGKAIVNFTDLVENKHYTIDDIYHTNDEKRYGALSSDDNNNGAPVIKALTLSELKSIAQKHQINVPAKTKRDDLEKLIEGEIYADVE</sequence>
<keyword evidence="2" id="KW-1185">Reference proteome</keyword>
<organism evidence="1 2">
    <name type="scientific">Macrococcoides caseolyticum</name>
    <dbReference type="NCBI Taxonomy" id="69966"/>
    <lineage>
        <taxon>Bacteria</taxon>
        <taxon>Bacillati</taxon>
        <taxon>Bacillota</taxon>
        <taxon>Bacilli</taxon>
        <taxon>Bacillales</taxon>
        <taxon>Staphylococcaceae</taxon>
        <taxon>Macrococcoides</taxon>
    </lineage>
</organism>
<proteinExistence type="predicted"/>
<evidence type="ECO:0000313" key="2">
    <source>
        <dbReference type="Proteomes" id="UP000233606"/>
    </source>
</evidence>
<evidence type="ECO:0000313" key="1">
    <source>
        <dbReference type="EMBL" id="PKE57499.1"/>
    </source>
</evidence>
<dbReference type="EMBL" id="PIWU01000001">
    <property type="protein sequence ID" value="PKE57499.1"/>
    <property type="molecule type" value="Genomic_DNA"/>
</dbReference>
<name>A0ACC9MUV7_9STAP</name>
<protein>
    <submittedName>
        <fullName evidence="1">Uncharacterized protein</fullName>
    </submittedName>
</protein>